<dbReference type="GO" id="GO:0061630">
    <property type="term" value="F:ubiquitin protein ligase activity"/>
    <property type="evidence" value="ECO:0007669"/>
    <property type="project" value="TreeGrafter"/>
</dbReference>
<dbReference type="InterPro" id="IPR051435">
    <property type="entry name" value="RING_finger_E3_ubiq-ligases"/>
</dbReference>
<dbReference type="InterPro" id="IPR027370">
    <property type="entry name" value="Znf-RING_euk"/>
</dbReference>
<evidence type="ECO:0000256" key="4">
    <source>
        <dbReference type="PROSITE-ProRule" id="PRU00175"/>
    </source>
</evidence>
<dbReference type="Pfam" id="PF13445">
    <property type="entry name" value="zf-RING_UBOX"/>
    <property type="match status" value="1"/>
</dbReference>
<dbReference type="PROSITE" id="PS50089">
    <property type="entry name" value="ZF_RING_2"/>
    <property type="match status" value="1"/>
</dbReference>
<protein>
    <recommendedName>
        <fullName evidence="6">RING-type domain-containing protein</fullName>
    </recommendedName>
</protein>
<evidence type="ECO:0000256" key="2">
    <source>
        <dbReference type="ARBA" id="ARBA00022771"/>
    </source>
</evidence>
<dbReference type="PANTHER" id="PTHR22791:SF14">
    <property type="entry name" value="RING FINGER PROTEIN 227"/>
    <property type="match status" value="1"/>
</dbReference>
<dbReference type="OrthoDB" id="252722at2759"/>
<dbReference type="GO" id="GO:0008270">
    <property type="term" value="F:zinc ion binding"/>
    <property type="evidence" value="ECO:0007669"/>
    <property type="project" value="UniProtKB-KW"/>
</dbReference>
<name>A0A9D3PNA4_MEGAT</name>
<dbReference type="Proteomes" id="UP001046870">
    <property type="component" value="Chromosome 14"/>
</dbReference>
<dbReference type="EMBL" id="JAFDVH010000014">
    <property type="protein sequence ID" value="KAG7464646.1"/>
    <property type="molecule type" value="Genomic_DNA"/>
</dbReference>
<evidence type="ECO:0000256" key="1">
    <source>
        <dbReference type="ARBA" id="ARBA00022723"/>
    </source>
</evidence>
<keyword evidence="8" id="KW-1185">Reference proteome</keyword>
<dbReference type="GO" id="GO:0016567">
    <property type="term" value="P:protein ubiquitination"/>
    <property type="evidence" value="ECO:0007669"/>
    <property type="project" value="TreeGrafter"/>
</dbReference>
<gene>
    <name evidence="7" type="ORF">MATL_G00167580</name>
</gene>
<dbReference type="AlphaFoldDB" id="A0A9D3PNA4"/>
<keyword evidence="1" id="KW-0479">Metal-binding</keyword>
<dbReference type="InterPro" id="IPR017907">
    <property type="entry name" value="Znf_RING_CS"/>
</dbReference>
<dbReference type="InterPro" id="IPR013083">
    <property type="entry name" value="Znf_RING/FYVE/PHD"/>
</dbReference>
<feature type="domain" description="RING-type" evidence="6">
    <location>
        <begin position="71"/>
        <end position="127"/>
    </location>
</feature>
<reference evidence="7" key="1">
    <citation type="submission" date="2021-01" db="EMBL/GenBank/DDBJ databases">
        <authorList>
            <person name="Zahm M."/>
            <person name="Roques C."/>
            <person name="Cabau C."/>
            <person name="Klopp C."/>
            <person name="Donnadieu C."/>
            <person name="Jouanno E."/>
            <person name="Lampietro C."/>
            <person name="Louis A."/>
            <person name="Herpin A."/>
            <person name="Echchiki A."/>
            <person name="Berthelot C."/>
            <person name="Parey E."/>
            <person name="Roest-Crollius H."/>
            <person name="Braasch I."/>
            <person name="Postlethwait J."/>
            <person name="Bobe J."/>
            <person name="Montfort J."/>
            <person name="Bouchez O."/>
            <person name="Begum T."/>
            <person name="Mejri S."/>
            <person name="Adams A."/>
            <person name="Chen W.-J."/>
            <person name="Guiguen Y."/>
        </authorList>
    </citation>
    <scope>NUCLEOTIDE SEQUENCE</scope>
    <source>
        <strain evidence="7">YG-15Mar2019-1</strain>
        <tissue evidence="7">Brain</tissue>
    </source>
</reference>
<dbReference type="InterPro" id="IPR001841">
    <property type="entry name" value="Znf_RING"/>
</dbReference>
<dbReference type="PANTHER" id="PTHR22791">
    <property type="entry name" value="RING-TYPE DOMAIN-CONTAINING PROTEIN"/>
    <property type="match status" value="1"/>
</dbReference>
<evidence type="ECO:0000256" key="3">
    <source>
        <dbReference type="ARBA" id="ARBA00022833"/>
    </source>
</evidence>
<evidence type="ECO:0000313" key="8">
    <source>
        <dbReference type="Proteomes" id="UP001046870"/>
    </source>
</evidence>
<feature type="compositionally biased region" description="Acidic residues" evidence="5">
    <location>
        <begin position="161"/>
        <end position="180"/>
    </location>
</feature>
<sequence length="243" mass="26505">MLWRGSGVIPMTSPCSDLKVLAADLAGLHSPSHVFTHITGCSIDKAKKPCQHTRLEQGSEKHKEMCSELECGICYRVYNTGRRCPRELNCLHTFCERCLVTLSSTSVRDDGGLANPGDIAIICPLCRYSSTVTGAEGVRQAFRVDEGVLERMLAAGVLDDSSAEDSESEDVDTAEGEENAEGIHPIAEESVVPRSRISKLCRSVKRFCRKIAANSSHTPSRGGSRCMTDADMRDLALMSCYMI</sequence>
<accession>A0A9D3PNA4</accession>
<dbReference type="Gene3D" id="3.30.40.10">
    <property type="entry name" value="Zinc/RING finger domain, C3HC4 (zinc finger)"/>
    <property type="match status" value="1"/>
</dbReference>
<feature type="region of interest" description="Disordered" evidence="5">
    <location>
        <begin position="159"/>
        <end position="182"/>
    </location>
</feature>
<organism evidence="7 8">
    <name type="scientific">Megalops atlanticus</name>
    <name type="common">Tarpon</name>
    <name type="synonym">Clupea gigantea</name>
    <dbReference type="NCBI Taxonomy" id="7932"/>
    <lineage>
        <taxon>Eukaryota</taxon>
        <taxon>Metazoa</taxon>
        <taxon>Chordata</taxon>
        <taxon>Craniata</taxon>
        <taxon>Vertebrata</taxon>
        <taxon>Euteleostomi</taxon>
        <taxon>Actinopterygii</taxon>
        <taxon>Neopterygii</taxon>
        <taxon>Teleostei</taxon>
        <taxon>Elopiformes</taxon>
        <taxon>Megalopidae</taxon>
        <taxon>Megalops</taxon>
    </lineage>
</organism>
<keyword evidence="2 4" id="KW-0863">Zinc-finger</keyword>
<dbReference type="SUPFAM" id="SSF57850">
    <property type="entry name" value="RING/U-box"/>
    <property type="match status" value="1"/>
</dbReference>
<evidence type="ECO:0000259" key="6">
    <source>
        <dbReference type="PROSITE" id="PS50089"/>
    </source>
</evidence>
<evidence type="ECO:0000313" key="7">
    <source>
        <dbReference type="EMBL" id="KAG7464646.1"/>
    </source>
</evidence>
<dbReference type="SMART" id="SM00184">
    <property type="entry name" value="RING"/>
    <property type="match status" value="1"/>
</dbReference>
<proteinExistence type="predicted"/>
<dbReference type="PROSITE" id="PS00518">
    <property type="entry name" value="ZF_RING_1"/>
    <property type="match status" value="1"/>
</dbReference>
<keyword evidence="3" id="KW-0862">Zinc</keyword>
<comment type="caution">
    <text evidence="7">The sequence shown here is derived from an EMBL/GenBank/DDBJ whole genome shotgun (WGS) entry which is preliminary data.</text>
</comment>
<evidence type="ECO:0000256" key="5">
    <source>
        <dbReference type="SAM" id="MobiDB-lite"/>
    </source>
</evidence>